<feature type="region of interest" description="Disordered" evidence="1">
    <location>
        <begin position="137"/>
        <end position="227"/>
    </location>
</feature>
<sequence>MVVAAEADAGSQGDNNEVVVDLSGLASAWENDKTLRRHILRNKSLLTWICPKSVGVVTMRTLKLNTDVLLHLLRCYLPQAPVNKTCPVEYIYPEVKQLRGNIGLPEDMGLIHCDKKLQELFEFVILYWPPKPRKKKQAQEVDAVEDLPSGEAASGPEDEAADDGDEDGEPTQAPLADAIHDSSCDSEEAVPLDDGLMNDNEIRDGLLSSMGLHYGSPPPPSAFCTDSIVPETSSQRAATSLLNGLSDDPME</sequence>
<organism evidence="2 3">
    <name type="scientific">Symbiodinium microadriaticum</name>
    <name type="common">Dinoflagellate</name>
    <name type="synonym">Zooxanthella microadriatica</name>
    <dbReference type="NCBI Taxonomy" id="2951"/>
    <lineage>
        <taxon>Eukaryota</taxon>
        <taxon>Sar</taxon>
        <taxon>Alveolata</taxon>
        <taxon>Dinophyceae</taxon>
        <taxon>Suessiales</taxon>
        <taxon>Symbiodiniaceae</taxon>
        <taxon>Symbiodinium</taxon>
    </lineage>
</organism>
<evidence type="ECO:0000313" key="3">
    <source>
        <dbReference type="Proteomes" id="UP000186817"/>
    </source>
</evidence>
<name>A0A1Q9BTP8_SYMMI</name>
<gene>
    <name evidence="2" type="ORF">AK812_SmicGene46514</name>
</gene>
<dbReference type="Proteomes" id="UP000186817">
    <property type="component" value="Unassembled WGS sequence"/>
</dbReference>
<reference evidence="2 3" key="1">
    <citation type="submission" date="2016-02" db="EMBL/GenBank/DDBJ databases">
        <title>Genome analysis of coral dinoflagellate symbionts highlights evolutionary adaptations to a symbiotic lifestyle.</title>
        <authorList>
            <person name="Aranda M."/>
            <person name="Li Y."/>
            <person name="Liew Y.J."/>
            <person name="Baumgarten S."/>
            <person name="Simakov O."/>
            <person name="Wilson M."/>
            <person name="Piel J."/>
            <person name="Ashoor H."/>
            <person name="Bougouffa S."/>
            <person name="Bajic V.B."/>
            <person name="Ryu T."/>
            <person name="Ravasi T."/>
            <person name="Bayer T."/>
            <person name="Micklem G."/>
            <person name="Kim H."/>
            <person name="Bhak J."/>
            <person name="Lajeunesse T.C."/>
            <person name="Voolstra C.R."/>
        </authorList>
    </citation>
    <scope>NUCLEOTIDE SEQUENCE [LARGE SCALE GENOMIC DNA]</scope>
    <source>
        <strain evidence="2 3">CCMP2467</strain>
    </source>
</reference>
<dbReference type="EMBL" id="LSRX01004321">
    <property type="protein sequence ID" value="OLP74058.1"/>
    <property type="molecule type" value="Genomic_DNA"/>
</dbReference>
<feature type="non-terminal residue" evidence="2">
    <location>
        <position position="251"/>
    </location>
</feature>
<comment type="caution">
    <text evidence="2">The sequence shown here is derived from an EMBL/GenBank/DDBJ whole genome shotgun (WGS) entry which is preliminary data.</text>
</comment>
<evidence type="ECO:0000313" key="2">
    <source>
        <dbReference type="EMBL" id="OLP74058.1"/>
    </source>
</evidence>
<protein>
    <submittedName>
        <fullName evidence="2">Uncharacterized protein</fullName>
    </submittedName>
</protein>
<feature type="compositionally biased region" description="Acidic residues" evidence="1">
    <location>
        <begin position="156"/>
        <end position="169"/>
    </location>
</feature>
<dbReference type="AlphaFoldDB" id="A0A1Q9BTP8"/>
<dbReference type="OrthoDB" id="419685at2759"/>
<keyword evidence="3" id="KW-1185">Reference proteome</keyword>
<evidence type="ECO:0000256" key="1">
    <source>
        <dbReference type="SAM" id="MobiDB-lite"/>
    </source>
</evidence>
<proteinExistence type="predicted"/>
<accession>A0A1Q9BTP8</accession>